<dbReference type="STRING" id="34506.A0A090MX63"/>
<gene>
    <name evidence="2 4 5" type="ORF">SRAE_1000313700</name>
</gene>
<evidence type="ECO:0000313" key="3">
    <source>
        <dbReference type="Proteomes" id="UP000035682"/>
    </source>
</evidence>
<dbReference type="Proteomes" id="UP000035682">
    <property type="component" value="Unplaced"/>
</dbReference>
<dbReference type="RefSeq" id="XP_024504085.1">
    <property type="nucleotide sequence ID" value="XM_024650293.1"/>
</dbReference>
<name>A0A090MX63_STRRB</name>
<dbReference type="CTD" id="36377249"/>
<evidence type="ECO:0000313" key="2">
    <source>
        <dbReference type="EMBL" id="CEF64884.1"/>
    </source>
</evidence>
<evidence type="ECO:0000313" key="5">
    <source>
        <dbReference type="WormBase" id="SRAE_1000313700"/>
    </source>
</evidence>
<evidence type="ECO:0000256" key="1">
    <source>
        <dbReference type="SAM" id="MobiDB-lite"/>
    </source>
</evidence>
<dbReference type="GeneID" id="36377249"/>
<dbReference type="AlphaFoldDB" id="A0A090MX63"/>
<feature type="compositionally biased region" description="Polar residues" evidence="1">
    <location>
        <begin position="26"/>
        <end position="35"/>
    </location>
</feature>
<reference evidence="2 3" key="1">
    <citation type="submission" date="2014-09" db="EMBL/GenBank/DDBJ databases">
        <authorList>
            <person name="Martin A.A."/>
        </authorList>
    </citation>
    <scope>NUCLEOTIDE SEQUENCE</scope>
    <source>
        <strain evidence="3">ED321</strain>
        <strain evidence="2">ED321 Heterogonic</strain>
    </source>
</reference>
<reference evidence="4" key="2">
    <citation type="submission" date="2020-12" db="UniProtKB">
        <authorList>
            <consortium name="WormBaseParasite"/>
        </authorList>
    </citation>
    <scope>IDENTIFICATION</scope>
</reference>
<evidence type="ECO:0000313" key="4">
    <source>
        <dbReference type="WBParaSite" id="SRAE_1000313700.1"/>
    </source>
</evidence>
<protein>
    <submittedName>
        <fullName evidence="4">Reverse transcriptase domain-containing protein</fullName>
    </submittedName>
</protein>
<proteinExistence type="predicted"/>
<feature type="region of interest" description="Disordered" evidence="1">
    <location>
        <begin position="19"/>
        <end position="42"/>
    </location>
</feature>
<keyword evidence="3" id="KW-1185">Reference proteome</keyword>
<dbReference type="WBParaSite" id="SRAE_1000313700.1">
    <property type="protein sequence ID" value="SRAE_1000313700.1"/>
    <property type="gene ID" value="WBGene00259754"/>
</dbReference>
<organism evidence="2">
    <name type="scientific">Strongyloides ratti</name>
    <name type="common">Parasitic roundworm</name>
    <dbReference type="NCBI Taxonomy" id="34506"/>
    <lineage>
        <taxon>Eukaryota</taxon>
        <taxon>Metazoa</taxon>
        <taxon>Ecdysozoa</taxon>
        <taxon>Nematoda</taxon>
        <taxon>Chromadorea</taxon>
        <taxon>Rhabditida</taxon>
        <taxon>Tylenchina</taxon>
        <taxon>Panagrolaimomorpha</taxon>
        <taxon>Strongyloidoidea</taxon>
        <taxon>Strongyloididae</taxon>
        <taxon>Strongyloides</taxon>
    </lineage>
</organism>
<sequence length="142" mass="16263">MMTDGKTLFENSDSISKAKYSITHPGETQNKSYDTPPSPRHKVTEKMIDASKNDFIDDFPDFPDDKFLFVPLDDIEPTIPLMEIPIELLELEGISPVNVLFPVKERLSIFSTYAVKPSLFAIQDAKRKQIKELFKPKRSQKD</sequence>
<dbReference type="WormBase" id="SRAE_1000313700">
    <property type="protein sequence ID" value="SRP08314"/>
    <property type="gene ID" value="WBGene00259754"/>
</dbReference>
<accession>A0A090MX63</accession>
<dbReference type="EMBL" id="LN609528">
    <property type="protein sequence ID" value="CEF64884.1"/>
    <property type="molecule type" value="Genomic_DNA"/>
</dbReference>